<evidence type="ECO:0000256" key="1">
    <source>
        <dbReference type="SAM" id="Coils"/>
    </source>
</evidence>
<evidence type="ECO:0000256" key="2">
    <source>
        <dbReference type="SAM" id="MobiDB-lite"/>
    </source>
</evidence>
<comment type="caution">
    <text evidence="3">The sequence shown here is derived from an EMBL/GenBank/DDBJ whole genome shotgun (WGS) entry which is preliminary data.</text>
</comment>
<protein>
    <recommendedName>
        <fullName evidence="5">Autophagy-related protein 16 domain-containing protein</fullName>
    </recommendedName>
</protein>
<name>A0A418ATW4_9STRA</name>
<organism evidence="3 4">
    <name type="scientific">Aphanomyces invadans</name>
    <dbReference type="NCBI Taxonomy" id="157072"/>
    <lineage>
        <taxon>Eukaryota</taxon>
        <taxon>Sar</taxon>
        <taxon>Stramenopiles</taxon>
        <taxon>Oomycota</taxon>
        <taxon>Saprolegniomycetes</taxon>
        <taxon>Saprolegniales</taxon>
        <taxon>Verrucalvaceae</taxon>
        <taxon>Aphanomyces</taxon>
    </lineage>
</organism>
<dbReference type="Proteomes" id="UP000285060">
    <property type="component" value="Unassembled WGS sequence"/>
</dbReference>
<dbReference type="EMBL" id="QUSY01000523">
    <property type="protein sequence ID" value="RHY28811.1"/>
    <property type="molecule type" value="Genomic_DNA"/>
</dbReference>
<feature type="coiled-coil region" evidence="1">
    <location>
        <begin position="60"/>
        <end position="94"/>
    </location>
</feature>
<keyword evidence="4" id="KW-1185">Reference proteome</keyword>
<gene>
    <name evidence="3" type="ORF">DYB32_005686</name>
</gene>
<sequence length="115" mass="12853">MESTRPAQNHPPQQSPLIRATSITSLVKPSVAVAKSNKESRAQEALAMKDEQMRILSDQNTQLLATLNHLDDELQALKMEKVQCDDENRSLRDANFELQSRSRASEAVVKKAEVP</sequence>
<keyword evidence="1" id="KW-0175">Coiled coil</keyword>
<proteinExistence type="predicted"/>
<evidence type="ECO:0000313" key="3">
    <source>
        <dbReference type="EMBL" id="RHY28811.1"/>
    </source>
</evidence>
<reference evidence="3 4" key="1">
    <citation type="submission" date="2018-08" db="EMBL/GenBank/DDBJ databases">
        <title>Aphanomyces genome sequencing and annotation.</title>
        <authorList>
            <person name="Minardi D."/>
            <person name="Oidtmann B."/>
            <person name="Van Der Giezen M."/>
            <person name="Studholme D.J."/>
        </authorList>
    </citation>
    <scope>NUCLEOTIDE SEQUENCE [LARGE SCALE GENOMIC DNA]</scope>
    <source>
        <strain evidence="3 4">NJM0002</strain>
    </source>
</reference>
<feature type="region of interest" description="Disordered" evidence="2">
    <location>
        <begin position="1"/>
        <end position="22"/>
    </location>
</feature>
<evidence type="ECO:0008006" key="5">
    <source>
        <dbReference type="Google" id="ProtNLM"/>
    </source>
</evidence>
<dbReference type="VEuPathDB" id="FungiDB:H310_09921"/>
<evidence type="ECO:0000313" key="4">
    <source>
        <dbReference type="Proteomes" id="UP000285060"/>
    </source>
</evidence>
<dbReference type="AlphaFoldDB" id="A0A418ATW4"/>
<accession>A0A418ATW4</accession>